<dbReference type="PROSITE" id="PS51462">
    <property type="entry name" value="NUDIX"/>
    <property type="match status" value="1"/>
</dbReference>
<name>A0ABS9TRY4_9PSEU</name>
<evidence type="ECO:0000313" key="4">
    <source>
        <dbReference type="EMBL" id="MCH6171277.1"/>
    </source>
</evidence>
<dbReference type="Gene3D" id="3.90.79.10">
    <property type="entry name" value="Nucleoside Triphosphate Pyrophosphohydrolase"/>
    <property type="match status" value="1"/>
</dbReference>
<organism evidence="4 5">
    <name type="scientific">Pseudonocardia alaniniphila</name>
    <dbReference type="NCBI Taxonomy" id="75291"/>
    <lineage>
        <taxon>Bacteria</taxon>
        <taxon>Bacillati</taxon>
        <taxon>Actinomycetota</taxon>
        <taxon>Actinomycetes</taxon>
        <taxon>Pseudonocardiales</taxon>
        <taxon>Pseudonocardiaceae</taxon>
        <taxon>Pseudonocardia</taxon>
    </lineage>
</organism>
<feature type="domain" description="Nudix hydrolase" evidence="3">
    <location>
        <begin position="47"/>
        <end position="176"/>
    </location>
</feature>
<sequence length="194" mass="21879">MTGSSQPEAHRTVRHGERTIYDDEWIRLTLVDIEPPDGRRFEHHVVHMKPVAIAVLVNENDEVLMLRRHRFAVDAWGYELLGGLVEPGESPAATAAREAREESGWQPHGEPEHLIDFQPIPGMVNERIDIFLWRSFEKIGEPTDVEEAGEMRWVPLADVPRLIADREILGAGTLVALLQLLALSRGVEFRPSSA</sequence>
<gene>
    <name evidence="4" type="ORF">MMF94_36745</name>
</gene>
<evidence type="ECO:0000259" key="3">
    <source>
        <dbReference type="PROSITE" id="PS51462"/>
    </source>
</evidence>
<dbReference type="InterPro" id="IPR015797">
    <property type="entry name" value="NUDIX_hydrolase-like_dom_sf"/>
</dbReference>
<keyword evidence="5" id="KW-1185">Reference proteome</keyword>
<proteinExistence type="predicted"/>
<comment type="caution">
    <text evidence="4">The sequence shown here is derived from an EMBL/GenBank/DDBJ whole genome shotgun (WGS) entry which is preliminary data.</text>
</comment>
<accession>A0ABS9TRY4</accession>
<keyword evidence="2" id="KW-0378">Hydrolase</keyword>
<dbReference type="PANTHER" id="PTHR11839:SF18">
    <property type="entry name" value="NUDIX HYDROLASE DOMAIN-CONTAINING PROTEIN"/>
    <property type="match status" value="1"/>
</dbReference>
<evidence type="ECO:0000256" key="2">
    <source>
        <dbReference type="ARBA" id="ARBA00022801"/>
    </source>
</evidence>
<dbReference type="PROSITE" id="PS00893">
    <property type="entry name" value="NUDIX_BOX"/>
    <property type="match status" value="1"/>
</dbReference>
<dbReference type="RefSeq" id="WP_241042084.1">
    <property type="nucleotide sequence ID" value="NZ_BAAAJF010000010.1"/>
</dbReference>
<dbReference type="InterPro" id="IPR020084">
    <property type="entry name" value="NUDIX_hydrolase_CS"/>
</dbReference>
<dbReference type="SUPFAM" id="SSF55811">
    <property type="entry name" value="Nudix"/>
    <property type="match status" value="1"/>
</dbReference>
<evidence type="ECO:0000256" key="1">
    <source>
        <dbReference type="ARBA" id="ARBA00001946"/>
    </source>
</evidence>
<reference evidence="4 5" key="1">
    <citation type="submission" date="2022-03" db="EMBL/GenBank/DDBJ databases">
        <title>Pseudonocardia alaer sp. nov., a novel actinomycete isolated from reed forest soil.</title>
        <authorList>
            <person name="Wang L."/>
        </authorList>
    </citation>
    <scope>NUCLEOTIDE SEQUENCE [LARGE SCALE GENOMIC DNA]</scope>
    <source>
        <strain evidence="4 5">Y-16303</strain>
    </source>
</reference>
<comment type="cofactor">
    <cofactor evidence="1">
        <name>Mg(2+)</name>
        <dbReference type="ChEBI" id="CHEBI:18420"/>
    </cofactor>
</comment>
<dbReference type="Pfam" id="PF00293">
    <property type="entry name" value="NUDIX"/>
    <property type="match status" value="1"/>
</dbReference>
<dbReference type="InterPro" id="IPR000086">
    <property type="entry name" value="NUDIX_hydrolase_dom"/>
</dbReference>
<protein>
    <submittedName>
        <fullName evidence="4">NUDIX domain-containing protein</fullName>
    </submittedName>
</protein>
<dbReference type="EMBL" id="JAKXMK010000041">
    <property type="protein sequence ID" value="MCH6171277.1"/>
    <property type="molecule type" value="Genomic_DNA"/>
</dbReference>
<dbReference type="PANTHER" id="PTHR11839">
    <property type="entry name" value="UDP/ADP-SUGAR PYROPHOSPHATASE"/>
    <property type="match status" value="1"/>
</dbReference>
<evidence type="ECO:0000313" key="5">
    <source>
        <dbReference type="Proteomes" id="UP001299970"/>
    </source>
</evidence>
<dbReference type="Proteomes" id="UP001299970">
    <property type="component" value="Unassembled WGS sequence"/>
</dbReference>